<feature type="disulfide bond" evidence="18">
    <location>
        <begin position="3282"/>
        <end position="3300"/>
    </location>
</feature>
<feature type="disulfide bond" evidence="18">
    <location>
        <begin position="2898"/>
        <end position="2910"/>
    </location>
</feature>
<feature type="disulfide bond" evidence="18">
    <location>
        <begin position="3720"/>
        <end position="3735"/>
    </location>
</feature>
<dbReference type="PANTHER" id="PTHR22722:SF14">
    <property type="entry name" value="MEGALIN, ISOFORM A"/>
    <property type="match status" value="1"/>
</dbReference>
<feature type="disulfide bond" evidence="18">
    <location>
        <begin position="3909"/>
        <end position="3921"/>
    </location>
</feature>
<evidence type="ECO:0000256" key="8">
    <source>
        <dbReference type="ARBA" id="ARBA00022737"/>
    </source>
</evidence>
<feature type="disulfide bond" evidence="18">
    <location>
        <begin position="1458"/>
        <end position="1470"/>
    </location>
</feature>
<dbReference type="InterPro" id="IPR002172">
    <property type="entry name" value="LDrepeatLR_classA_rpt"/>
</dbReference>
<feature type="repeat" description="LDL-receptor class B" evidence="19">
    <location>
        <begin position="1175"/>
        <end position="1217"/>
    </location>
</feature>
<feature type="repeat" description="LDL-receptor class B" evidence="19">
    <location>
        <begin position="2761"/>
        <end position="2802"/>
    </location>
</feature>
<dbReference type="PROSITE" id="PS01186">
    <property type="entry name" value="EGF_2"/>
    <property type="match status" value="4"/>
</dbReference>
<feature type="disulfide bond" evidence="18">
    <location>
        <begin position="2905"/>
        <end position="2923"/>
    </location>
</feature>
<dbReference type="CDD" id="cd00054">
    <property type="entry name" value="EGF_CA"/>
    <property type="match status" value="3"/>
</dbReference>
<feature type="disulfide bond" evidence="18">
    <location>
        <begin position="1395"/>
        <end position="1410"/>
    </location>
</feature>
<keyword evidence="14" id="KW-0168">Coated pit</keyword>
<dbReference type="EMBL" id="VSWD01000014">
    <property type="protein sequence ID" value="KAK3083345.1"/>
    <property type="molecule type" value="Genomic_DNA"/>
</dbReference>
<dbReference type="GO" id="GO:0006898">
    <property type="term" value="P:receptor-mediated endocytosis"/>
    <property type="evidence" value="ECO:0007669"/>
    <property type="project" value="TreeGrafter"/>
</dbReference>
<feature type="disulfide bond" evidence="18">
    <location>
        <begin position="1304"/>
        <end position="1322"/>
    </location>
</feature>
<evidence type="ECO:0000256" key="18">
    <source>
        <dbReference type="PROSITE-ProRule" id="PRU00124"/>
    </source>
</evidence>
<feature type="disulfide bond" evidence="18">
    <location>
        <begin position="2978"/>
        <end position="2990"/>
    </location>
</feature>
<feature type="disulfide bond" evidence="18">
    <location>
        <begin position="1337"/>
        <end position="1349"/>
    </location>
</feature>
<dbReference type="InterPro" id="IPR009030">
    <property type="entry name" value="Growth_fac_rcpt_cys_sf"/>
</dbReference>
<dbReference type="InterPro" id="IPR051221">
    <property type="entry name" value="LDLR-related"/>
</dbReference>
<feature type="disulfide bond" evidence="18">
    <location>
        <begin position="4088"/>
        <end position="4106"/>
    </location>
</feature>
<dbReference type="FunFam" id="2.120.10.30:FF:000241">
    <property type="entry name" value="Low-density lipoprotein receptor-related protein 6"/>
    <property type="match status" value="5"/>
</dbReference>
<dbReference type="SMART" id="SM00179">
    <property type="entry name" value="EGF_CA"/>
    <property type="match status" value="5"/>
</dbReference>
<dbReference type="FunFam" id="2.120.10.30:FF:000035">
    <property type="entry name" value="Low-density lipoprotein receptor-related protein 2"/>
    <property type="match status" value="1"/>
</dbReference>
<feature type="repeat" description="LDL-receptor class B" evidence="19">
    <location>
        <begin position="4342"/>
        <end position="4386"/>
    </location>
</feature>
<keyword evidence="5" id="KW-0254">Endocytosis</keyword>
<feature type="disulfide bond" evidence="18">
    <location>
        <begin position="563"/>
        <end position="581"/>
    </location>
</feature>
<feature type="repeat" description="LDL-receptor class B" evidence="19">
    <location>
        <begin position="847"/>
        <end position="889"/>
    </location>
</feature>
<reference evidence="23" key="1">
    <citation type="submission" date="2019-08" db="EMBL/GenBank/DDBJ databases">
        <title>The improved chromosome-level genome for the pearl oyster Pinctada fucata martensii using PacBio sequencing and Hi-C.</title>
        <authorList>
            <person name="Zheng Z."/>
        </authorList>
    </citation>
    <scope>NUCLEOTIDE SEQUENCE</scope>
    <source>
        <strain evidence="23">ZZ-2019</strain>
        <tissue evidence="23">Adductor muscle</tissue>
    </source>
</reference>
<evidence type="ECO:0000256" key="14">
    <source>
        <dbReference type="ARBA" id="ARBA00023176"/>
    </source>
</evidence>
<comment type="subcellular location">
    <subcellularLocation>
        <location evidence="1">Cell membrane</location>
        <topology evidence="1">Single-pass type I membrane protein</topology>
    </subcellularLocation>
    <subcellularLocation>
        <location evidence="16">Membrane</location>
        <location evidence="16">Coated pit</location>
    </subcellularLocation>
</comment>
<evidence type="ECO:0000256" key="12">
    <source>
        <dbReference type="ARBA" id="ARBA00023157"/>
    </source>
</evidence>
<organism evidence="23 24">
    <name type="scientific">Pinctada imbricata</name>
    <name type="common">Atlantic pearl-oyster</name>
    <name type="synonym">Pinctada martensii</name>
    <dbReference type="NCBI Taxonomy" id="66713"/>
    <lineage>
        <taxon>Eukaryota</taxon>
        <taxon>Metazoa</taxon>
        <taxon>Spiralia</taxon>
        <taxon>Lophotrochozoa</taxon>
        <taxon>Mollusca</taxon>
        <taxon>Bivalvia</taxon>
        <taxon>Autobranchia</taxon>
        <taxon>Pteriomorphia</taxon>
        <taxon>Pterioida</taxon>
        <taxon>Pterioidea</taxon>
        <taxon>Pteriidae</taxon>
        <taxon>Pinctada</taxon>
    </lineage>
</organism>
<feature type="disulfide bond" evidence="18">
    <location>
        <begin position="1376"/>
        <end position="1388"/>
    </location>
</feature>
<evidence type="ECO:0000256" key="1">
    <source>
        <dbReference type="ARBA" id="ARBA00004251"/>
    </source>
</evidence>
<feature type="disulfide bond" evidence="18">
    <location>
        <begin position="1498"/>
        <end position="1510"/>
    </location>
</feature>
<feature type="repeat" description="LDL-receptor class B" evidence="19">
    <location>
        <begin position="3395"/>
        <end position="3437"/>
    </location>
</feature>
<dbReference type="GO" id="GO:0016324">
    <property type="term" value="C:apical plasma membrane"/>
    <property type="evidence" value="ECO:0007669"/>
    <property type="project" value="TreeGrafter"/>
</dbReference>
<dbReference type="Proteomes" id="UP001186944">
    <property type="component" value="Unassembled WGS sequence"/>
</dbReference>
<keyword evidence="13" id="KW-0675">Receptor</keyword>
<dbReference type="FunFam" id="2.10.25.10:FF:000009">
    <property type="entry name" value="Low-density lipoprotein receptor isoform 1"/>
    <property type="match status" value="2"/>
</dbReference>
<dbReference type="InterPro" id="IPR018097">
    <property type="entry name" value="EGF_Ca-bd_CS"/>
</dbReference>
<feature type="disulfide bond" evidence="18">
    <location>
        <begin position="3104"/>
        <end position="3116"/>
    </location>
</feature>
<dbReference type="PROSITE" id="PS00022">
    <property type="entry name" value="EGF_1"/>
    <property type="match status" value="1"/>
</dbReference>
<evidence type="ECO:0000313" key="23">
    <source>
        <dbReference type="EMBL" id="KAK3083345.1"/>
    </source>
</evidence>
<dbReference type="FunFam" id="4.10.400.10:FF:000034">
    <property type="entry name" value="Low-density lipoprotein receptor-related protein 2"/>
    <property type="match status" value="1"/>
</dbReference>
<dbReference type="SMART" id="SM00135">
    <property type="entry name" value="LY"/>
    <property type="match status" value="39"/>
</dbReference>
<feature type="disulfide bond" evidence="18">
    <location>
        <begin position="556"/>
        <end position="568"/>
    </location>
</feature>
<feature type="disulfide bond" evidence="18">
    <location>
        <begin position="1505"/>
        <end position="1523"/>
    </location>
</feature>
<evidence type="ECO:0000256" key="17">
    <source>
        <dbReference type="PROSITE-ProRule" id="PRU00076"/>
    </source>
</evidence>
<feature type="disulfide bond" evidence="18">
    <location>
        <begin position="1344"/>
        <end position="1362"/>
    </location>
</feature>
<keyword evidence="9" id="KW-0106">Calcium</keyword>
<dbReference type="InterPro" id="IPR000033">
    <property type="entry name" value="LDLR_classB_rpt"/>
</dbReference>
<dbReference type="Gene3D" id="2.10.25.10">
    <property type="entry name" value="Laminin"/>
    <property type="match status" value="5"/>
</dbReference>
<comment type="similarity">
    <text evidence="2">Belongs to the LDLR family.</text>
</comment>
<feature type="region of interest" description="Disordered" evidence="20">
    <location>
        <begin position="4662"/>
        <end position="4724"/>
    </location>
</feature>
<feature type="disulfide bond" evidence="18">
    <location>
        <begin position="3275"/>
        <end position="3287"/>
    </location>
</feature>
<feature type="disulfide bond" evidence="18">
    <location>
        <begin position="3232"/>
        <end position="3244"/>
    </location>
</feature>
<feature type="repeat" description="LDL-receptor class B" evidence="19">
    <location>
        <begin position="2402"/>
        <end position="2445"/>
    </location>
</feature>
<evidence type="ECO:0000256" key="3">
    <source>
        <dbReference type="ARBA" id="ARBA00022475"/>
    </source>
</evidence>
<keyword evidence="11 21" id="KW-0472">Membrane</keyword>
<feature type="disulfide bond" evidence="18">
    <location>
        <begin position="3111"/>
        <end position="3129"/>
    </location>
</feature>
<feature type="repeat" description="LDL-receptor class B" evidence="19">
    <location>
        <begin position="2717"/>
        <end position="2760"/>
    </location>
</feature>
<feature type="disulfide bond" evidence="18">
    <location>
        <begin position="3916"/>
        <end position="3934"/>
    </location>
</feature>
<feature type="disulfide bond" evidence="17">
    <location>
        <begin position="4549"/>
        <end position="4558"/>
    </location>
</feature>
<evidence type="ECO:0000256" key="6">
    <source>
        <dbReference type="ARBA" id="ARBA00022692"/>
    </source>
</evidence>
<feature type="disulfide bond" evidence="18">
    <location>
        <begin position="3871"/>
        <end position="3889"/>
    </location>
</feature>
<dbReference type="InterPro" id="IPR012938">
    <property type="entry name" value="Glc/Sorbosone_DH"/>
</dbReference>
<feature type="disulfide bond" evidence="18">
    <location>
        <begin position="1465"/>
        <end position="1483"/>
    </location>
</feature>
<dbReference type="PROSITE" id="PS51120">
    <property type="entry name" value="LDLRB"/>
    <property type="match status" value="16"/>
</dbReference>
<dbReference type="SUPFAM" id="SSF50952">
    <property type="entry name" value="Soluble quinoprotein glucose dehydrogenase"/>
    <property type="match status" value="2"/>
</dbReference>
<evidence type="ECO:0000256" key="9">
    <source>
        <dbReference type="ARBA" id="ARBA00022837"/>
    </source>
</evidence>
<dbReference type="InterPro" id="IPR056588">
    <property type="entry name" value="EGF_LRP2"/>
</dbReference>
<dbReference type="PROSITE" id="PS50068">
    <property type="entry name" value="LDLRA_2"/>
    <property type="match status" value="31"/>
</dbReference>
<feature type="domain" description="EGF-like" evidence="22">
    <location>
        <begin position="4525"/>
        <end position="4559"/>
    </location>
</feature>
<feature type="disulfide bond" evidence="18">
    <location>
        <begin position="1435"/>
        <end position="1450"/>
    </location>
</feature>
<dbReference type="PROSITE" id="PS01209">
    <property type="entry name" value="LDLRA_1"/>
    <property type="match status" value="14"/>
</dbReference>
<evidence type="ECO:0000259" key="22">
    <source>
        <dbReference type="PROSITE" id="PS50026"/>
    </source>
</evidence>
<feature type="disulfide bond" evidence="18">
    <location>
        <begin position="1356"/>
        <end position="1371"/>
    </location>
</feature>
<feature type="disulfide bond" evidence="18">
    <location>
        <begin position="3995"/>
        <end position="4007"/>
    </location>
</feature>
<feature type="disulfide bond" evidence="18">
    <location>
        <begin position="1297"/>
        <end position="1309"/>
    </location>
</feature>
<dbReference type="PROSITE" id="PS00010">
    <property type="entry name" value="ASX_HYDROXYL"/>
    <property type="match status" value="2"/>
</dbReference>
<feature type="disulfide bond" evidence="18">
    <location>
        <begin position="3747"/>
        <end position="3765"/>
    </location>
</feature>
<dbReference type="InterPro" id="IPR011042">
    <property type="entry name" value="6-blade_b-propeller_TolB-like"/>
</dbReference>
<keyword evidence="15" id="KW-0325">Glycoprotein</keyword>
<keyword evidence="3" id="KW-1003">Cell membrane</keyword>
<feature type="disulfide bond" evidence="18">
    <location>
        <begin position="3192"/>
        <end position="3204"/>
    </location>
</feature>
<feature type="repeat" description="LDL-receptor class B" evidence="19">
    <location>
        <begin position="3526"/>
        <end position="3568"/>
    </location>
</feature>
<feature type="disulfide bond" evidence="18">
    <location>
        <begin position="2939"/>
        <end position="2951"/>
    </location>
</feature>
<evidence type="ECO:0000313" key="24">
    <source>
        <dbReference type="Proteomes" id="UP001186944"/>
    </source>
</evidence>
<feature type="disulfide bond" evidence="18">
    <location>
        <begin position="2985"/>
        <end position="3003"/>
    </location>
</feature>
<feature type="repeat" description="LDL-receptor class B" evidence="19">
    <location>
        <begin position="3482"/>
        <end position="3525"/>
    </location>
</feature>
<dbReference type="FunFam" id="2.120.10.30:FF:000132">
    <property type="entry name" value="Uncharacterized protein"/>
    <property type="match status" value="1"/>
</dbReference>
<evidence type="ECO:0000256" key="7">
    <source>
        <dbReference type="ARBA" id="ARBA00022729"/>
    </source>
</evidence>
<dbReference type="InterPro" id="IPR026823">
    <property type="entry name" value="cEGF"/>
</dbReference>
<dbReference type="PROSITE" id="PS01187">
    <property type="entry name" value="EGF_CA"/>
    <property type="match status" value="3"/>
</dbReference>
<keyword evidence="8" id="KW-0677">Repeat</keyword>
<dbReference type="InterPro" id="IPR000152">
    <property type="entry name" value="EGF-type_Asp/Asn_hydroxyl_site"/>
</dbReference>
<feature type="disulfide bond" evidence="18">
    <location>
        <begin position="4002"/>
        <end position="4020"/>
    </location>
</feature>
<keyword evidence="7" id="KW-0732">Signal</keyword>
<dbReference type="GO" id="GO:0042562">
    <property type="term" value="F:hormone binding"/>
    <property type="evidence" value="ECO:0007669"/>
    <property type="project" value="TreeGrafter"/>
</dbReference>
<feature type="disulfide bond" evidence="18">
    <location>
        <begin position="2958"/>
        <end position="2973"/>
    </location>
</feature>
<comment type="caution">
    <text evidence="23">The sequence shown here is derived from an EMBL/GenBank/DDBJ whole genome shotgun (WGS) entry which is preliminary data.</text>
</comment>
<dbReference type="SUPFAM" id="SSF63825">
    <property type="entry name" value="YWTD domain"/>
    <property type="match status" value="8"/>
</dbReference>
<feature type="disulfide bond" evidence="18">
    <location>
        <begin position="4100"/>
        <end position="4115"/>
    </location>
</feature>
<dbReference type="Pfam" id="PF00058">
    <property type="entry name" value="Ldl_recept_b"/>
    <property type="match status" value="8"/>
</dbReference>
<feature type="repeat" description="LDL-receptor class B" evidence="19">
    <location>
        <begin position="799"/>
        <end position="846"/>
    </location>
</feature>
<feature type="disulfide bond" evidence="18">
    <location>
        <begin position="1316"/>
        <end position="1331"/>
    </location>
</feature>
<dbReference type="InterPro" id="IPR011041">
    <property type="entry name" value="Quinoprot_gluc/sorb_DH_b-prop"/>
</dbReference>
<dbReference type="FunFam" id="4.10.400.10:FF:000011">
    <property type="entry name" value="Low-density lipoprotein receptor-related protein 1"/>
    <property type="match status" value="2"/>
</dbReference>
<evidence type="ECO:0000256" key="20">
    <source>
        <dbReference type="SAM" id="MobiDB-lite"/>
    </source>
</evidence>
<feature type="disulfide bond" evidence="18">
    <location>
        <begin position="3239"/>
        <end position="3257"/>
    </location>
</feature>
<evidence type="ECO:0000256" key="13">
    <source>
        <dbReference type="ARBA" id="ARBA00023170"/>
    </source>
</evidence>
<dbReference type="Gene3D" id="2.120.10.30">
    <property type="entry name" value="TolB, C-terminal domain"/>
    <property type="match status" value="10"/>
</dbReference>
<feature type="disulfide bond" evidence="18">
    <location>
        <begin position="575"/>
        <end position="590"/>
    </location>
</feature>
<feature type="disulfide bond" evidence="18">
    <location>
        <begin position="2946"/>
        <end position="2964"/>
    </location>
</feature>
<feature type="repeat" description="LDL-receptor class B" evidence="19">
    <location>
        <begin position="4388"/>
        <end position="4430"/>
    </location>
</feature>
<evidence type="ECO:0000256" key="2">
    <source>
        <dbReference type="ARBA" id="ARBA00009939"/>
    </source>
</evidence>
<feature type="repeat" description="LDL-receptor class B" evidence="19">
    <location>
        <begin position="1750"/>
        <end position="1792"/>
    </location>
</feature>
<evidence type="ECO:0000256" key="15">
    <source>
        <dbReference type="ARBA" id="ARBA00023180"/>
    </source>
</evidence>
<feature type="disulfide bond" evidence="18">
    <location>
        <begin position="4044"/>
        <end position="4062"/>
    </location>
</feature>
<dbReference type="FunFam" id="4.10.400.10:FF:000002">
    <property type="entry name" value="Low-density lipoprotein receptor-related protein 1"/>
    <property type="match status" value="1"/>
</dbReference>
<feature type="disulfide bond" evidence="18">
    <location>
        <begin position="516"/>
        <end position="528"/>
    </location>
</feature>
<evidence type="ECO:0000256" key="19">
    <source>
        <dbReference type="PROSITE-ProRule" id="PRU00461"/>
    </source>
</evidence>
<protein>
    <recommendedName>
        <fullName evidence="22">EGF-like domain-containing protein</fullName>
    </recommendedName>
</protein>
<evidence type="ECO:0000256" key="4">
    <source>
        <dbReference type="ARBA" id="ARBA00022536"/>
    </source>
</evidence>
<evidence type="ECO:0000256" key="21">
    <source>
        <dbReference type="SAM" id="Phobius"/>
    </source>
</evidence>
<keyword evidence="24" id="KW-1185">Reference proteome</keyword>
<dbReference type="InterPro" id="IPR000742">
    <property type="entry name" value="EGF"/>
</dbReference>
<dbReference type="InterPro" id="IPR036055">
    <property type="entry name" value="LDL_receptor-like_sf"/>
</dbReference>
<dbReference type="Pfam" id="PF24468">
    <property type="entry name" value="EGF_LRP2"/>
    <property type="match status" value="1"/>
</dbReference>
<feature type="disulfide bond" evidence="18">
    <location>
        <begin position="3294"/>
        <end position="3309"/>
    </location>
</feature>
<feature type="disulfide bond" evidence="18">
    <location>
        <begin position="3970"/>
        <end position="3985"/>
    </location>
</feature>
<gene>
    <name evidence="23" type="ORF">FSP39_020255</name>
</gene>
<feature type="disulfide bond" evidence="18">
    <location>
        <begin position="3951"/>
        <end position="3963"/>
    </location>
</feature>
<dbReference type="SUPFAM" id="SSF57184">
    <property type="entry name" value="Growth factor receptor domain"/>
    <property type="match status" value="2"/>
</dbReference>
<feature type="disulfide bond" evidence="18">
    <location>
        <begin position="3788"/>
        <end position="3806"/>
    </location>
</feature>
<comment type="caution">
    <text evidence="17">Lacks conserved residue(s) required for the propagation of feature annotation.</text>
</comment>
<keyword evidence="12 17" id="KW-1015">Disulfide bond</keyword>
<name>A0AA88XDN7_PINIB</name>
<dbReference type="Pfam" id="PF07995">
    <property type="entry name" value="GSDH"/>
    <property type="match status" value="2"/>
</dbReference>
<feature type="repeat" description="LDL-receptor class B" evidence="19">
    <location>
        <begin position="1795"/>
        <end position="1838"/>
    </location>
</feature>
<feature type="compositionally biased region" description="Polar residues" evidence="20">
    <location>
        <begin position="4665"/>
        <end position="4710"/>
    </location>
</feature>
<feature type="repeat" description="LDL-receptor class B" evidence="19">
    <location>
        <begin position="1839"/>
        <end position="1883"/>
    </location>
</feature>
<feature type="disulfide bond" evidence="18">
    <location>
        <begin position="3781"/>
        <end position="3793"/>
    </location>
</feature>
<dbReference type="SUPFAM" id="SSF57196">
    <property type="entry name" value="EGF/Laminin"/>
    <property type="match status" value="4"/>
</dbReference>
<evidence type="ECO:0000256" key="11">
    <source>
        <dbReference type="ARBA" id="ARBA00023136"/>
    </source>
</evidence>
<feature type="domain" description="EGF-like" evidence="22">
    <location>
        <begin position="3310"/>
        <end position="3351"/>
    </location>
</feature>
<dbReference type="SMART" id="SM00181">
    <property type="entry name" value="EGF"/>
    <property type="match status" value="15"/>
</dbReference>
<feature type="disulfide bond" evidence="18">
    <location>
        <begin position="4081"/>
        <end position="4093"/>
    </location>
</feature>
<feature type="disulfide bond" evidence="18">
    <location>
        <begin position="3740"/>
        <end position="3752"/>
    </location>
</feature>
<dbReference type="Pfam" id="PF14670">
    <property type="entry name" value="FXa_inhibition"/>
    <property type="match status" value="2"/>
</dbReference>
<accession>A0AA88XDN7</accession>
<feature type="disulfide bond" evidence="18">
    <location>
        <begin position="3701"/>
        <end position="3713"/>
    </location>
</feature>
<dbReference type="CDD" id="cd00112">
    <property type="entry name" value="LDLa"/>
    <property type="match status" value="27"/>
</dbReference>
<evidence type="ECO:0000256" key="5">
    <source>
        <dbReference type="ARBA" id="ARBA00022583"/>
    </source>
</evidence>
<dbReference type="Pfam" id="PF00057">
    <property type="entry name" value="Ldl_recept_a"/>
    <property type="match status" value="28"/>
</dbReference>
<feature type="disulfide bond" evidence="18">
    <location>
        <begin position="3199"/>
        <end position="3217"/>
    </location>
</feature>
<dbReference type="Pfam" id="PF12662">
    <property type="entry name" value="cEGF"/>
    <property type="match status" value="1"/>
</dbReference>
<feature type="disulfide bond" evidence="18">
    <location>
        <begin position="3708"/>
        <end position="3726"/>
    </location>
</feature>
<feature type="disulfide bond" evidence="18">
    <location>
        <begin position="1383"/>
        <end position="1401"/>
    </location>
</feature>
<dbReference type="PRINTS" id="PR00261">
    <property type="entry name" value="LDLRECEPTOR"/>
</dbReference>
<dbReference type="SMART" id="SM00192">
    <property type="entry name" value="LDLa"/>
    <property type="match status" value="31"/>
</dbReference>
<keyword evidence="10 21" id="KW-1133">Transmembrane helix</keyword>
<evidence type="ECO:0000256" key="16">
    <source>
        <dbReference type="ARBA" id="ARBA00037878"/>
    </source>
</evidence>
<feature type="disulfide bond" evidence="18">
    <location>
        <begin position="3958"/>
        <end position="3976"/>
    </location>
</feature>
<dbReference type="GO" id="GO:0043235">
    <property type="term" value="C:receptor complex"/>
    <property type="evidence" value="ECO:0007669"/>
    <property type="project" value="TreeGrafter"/>
</dbReference>
<proteinExistence type="inferred from homology"/>
<dbReference type="SUPFAM" id="SSF57424">
    <property type="entry name" value="LDL receptor-like module"/>
    <property type="match status" value="29"/>
</dbReference>
<keyword evidence="6 21" id="KW-0812">Transmembrane</keyword>
<dbReference type="GO" id="GO:0005509">
    <property type="term" value="F:calcium ion binding"/>
    <property type="evidence" value="ECO:0007669"/>
    <property type="project" value="InterPro"/>
</dbReference>
<feature type="disulfide bond" evidence="18">
    <location>
        <begin position="523"/>
        <end position="541"/>
    </location>
</feature>
<evidence type="ECO:0000256" key="10">
    <source>
        <dbReference type="ARBA" id="ARBA00022989"/>
    </source>
</evidence>
<dbReference type="GO" id="GO:0005905">
    <property type="term" value="C:clathrin-coated pit"/>
    <property type="evidence" value="ECO:0007669"/>
    <property type="project" value="UniProtKB-KW"/>
</dbReference>
<dbReference type="PANTHER" id="PTHR22722">
    <property type="entry name" value="LOW-DENSITY LIPOPROTEIN RECEPTOR-RELATED PROTEIN 2-RELATED"/>
    <property type="match status" value="1"/>
</dbReference>
<dbReference type="InterPro" id="IPR001881">
    <property type="entry name" value="EGF-like_Ca-bd_dom"/>
</dbReference>
<feature type="repeat" description="LDL-receptor class B" evidence="19">
    <location>
        <begin position="3438"/>
        <end position="3481"/>
    </location>
</feature>
<keyword evidence="4 17" id="KW-0245">EGF-like domain</keyword>
<dbReference type="Gene3D" id="4.10.400.10">
    <property type="entry name" value="Low-density Lipoprotein Receptor"/>
    <property type="match status" value="31"/>
</dbReference>
<dbReference type="PROSITE" id="PS50026">
    <property type="entry name" value="EGF_3"/>
    <property type="match status" value="2"/>
</dbReference>
<feature type="transmembrane region" description="Helical" evidence="21">
    <location>
        <begin position="4578"/>
        <end position="4599"/>
    </location>
</feature>
<feature type="repeat" description="LDL-receptor class B" evidence="19">
    <location>
        <begin position="4299"/>
        <end position="4341"/>
    </location>
</feature>
<sequence length="4724" mass="531042">MCKSDCYNFYKKCKSAIKYLVGKDITLYFKYTLGKKSFCKFLQPLDPAYCYPKFGGPEAMKKEEEEAAEKAKEELDTAELEKQSTCVCFEQIKKDFHVPVDLTSPNDGSKRIFVTDLSGQISVIDSNGTVIMHNFFNLDKDLVFLPQGPELGFLGVTGLAFHPKFRKNGRFFVSYTIKDPVEGSDVLRISEYRLFIPQLLQTIDWKKGKVIMNIPLTKQNNVGGELLFGDDGYLMIFLGDNSDDVDPDRMAQKKWSYYGKVLRIDVDDRLQGVPYGIPEDNPYVNFGSIKPQIYASGFRSPWRCGVDRGDPETGYGKGRVICVESGYSQYDEVNYIKKGANYGWSMKEGTSCWSPMECEQENLEDPIFSQMFQSGMSLVGGAFYRGCIQQLHGTFVFGRWGDGDNFLGKVLRIDVDNQDLNQTYSIPDDNPFVNVSDDVKPEIFASGLRNPWRCGVDRGDPYSGYGKGRIICVATGHSSFDEMNLIKKGKNYGWSIKEGWKCWSPTECEKGCGIPCEASQFQCDNCRCISQSDLCNYVNDCGDNSDEHENCTYPACEGTEFRCDNWRCIPQDQVCDGKDSCGDKSDEAGCDLVQCRPDEWKCPESGSCIPQSQLCDGKPDCTNLEDEPKNCSRKSCVLMSCDHRCVTSPTGGMCVCEKGYKYDEDRKTCIASPLNLYVATEDIFVKLDKNGKAVWNTTVTHVHDLGVDIGRKKLYWIDHDTKQMYSSPLASPTMGRLLDMYNLYQPTSLSVDWITGNIYMTDRRAKVIDVYSTTTKLQRNIISNNLQDPRAVAVDPLSGYLFFSDYGRKPRHDARIERTYMDGSQRMVLVKDGLLAPSSIVLDIINHDVFWTDNRLDYLQRVDYYGKFRSTIISNGLKIPNPLRITMFEDMLYWADSTKMGVLRLPKYGDEPATQIYRNVKSKTRAVVAVHPSLQPMQKKKVGNPCSPNPCQHLCVLTHLLENNGTGYVCMCKLGYSLTENRINCTEINQYLLFAAKYTVRAISLTPPEKYAVDAIPQVYAKKTGRRGVNYVAVDYDAHNKKVYFSDIRNHAIMQAELGSNNPTPLIVNNIKSVEGLSVDWIAKNLYYTDFYHGSLSVLRLNQPNETRVLISGTGKPRSVVVHPLKGWLFFSDWMKNTMQTPYIARTYGDGSNVTKIRQYQLGWPNGLSIDFDTDRLYWVDAYFDRIQHSDFEGNDVQSITGVSIAHPFGIAAYKGHIYFSDWKLEALLRVNRFGEQETKTIHVQRETETVLTSVFTVPYSGGTKKLGRICGCPEGMKLAEDLRSCVSLGLEIHTVCRPGFFMCKTQRCIPLSFVCDKDNDCLDNSDETNCTDNKTCSPNQFLCDNGKCIGKLWQCDGDNDCGDMSDERGCRTHTCGVNHFQCDDRRCIPESKVCDGSADCFDSSDEKECPPLNCSAGKWTCKRVRQCIPERYHCDGAADCKDASDEVDCPSRGDNSCLEKEFNCTIGGCIPLAWKCDGQPDCDDSSDEPETCPTPTCSYDRFRCGNGRCISKSWICDGDDDCGDNSDEDQSLTCPPPAFKCQYHEWECPGDHRICINQTKVCDGKPDCPSGHDESPVCNSDECGVDNGGCSFLCIQTPRGAECICPLGQELNGTKECVDSNECDPPGRCSQKCINTKGLFKCECEKGYELVDHHQCVADRNVSKPYLLIASQNEILKADLDILHFNNLRFPIFQSLAGLDVHVAKDHIYASDSSLKKIFRVNMDGSNLTEVFPVGVNVVEDLAVDWIGENLYWNDYVVETIEVSKLDGSMKTILFSENITNPRGIGIDPREGARFIFWTDWGQNPRIERAGMDGSGRKVIVSEKLYWPNGLALDYPNKRLYFTDARLDYIEFCNYDGTGRREVFANDHFLRHPHGLSVFEDYIFWTDRMAGRVSKCNKFNCSQRDVVASLVTRPLGIAVAHPSRQPVDVKQEYLVYITKMGAIGLSLGDIESSQHSMFPLSSLSNIMDLDFDIDNRTMYAIERSEVRNGTIQAVSIDGGNTTYFNPASFSGNPRSVAIDGISRNLYWSDDDKGTIEVIRLDGNAKYHKILLSNSGRRNTCTKPVSIVLDPQRGNLYWADQGASGVPAKIGGMGMDGLNPHIVLQRRVRMPEYITMDRQREVLYWSDSGNQWIMKCAMKPKSTDVFIDNLSRPAGLVIFDDTLYYIDADQESISSVSLVLPIKTNPLKVLKRNLISLFGLKIFSEKEFKGLSTPCSQNYGECDHLCLPSPQKAKSYCHCGTGFTMDEDSNNCTHEDSFAVVSQLDVIRGFALNARDHADAMVPVKGHDRVALHVDVHVDAGFIYWCDYDQTGIKGGNFNGIRRIRSDGSDYQELVVDGIGIKAGDGIRGLAVDWIAGNMYFTNSKNYETYVEIAHLDGTFRMILLQEKEASPRAIAVNPILRYLYWVDHGQHPKIERALLDGTNRTVIVNVGISFPRGITIDIKTHDVYWVDSVVDAIQKVSFSGGNREYVRSNLPSPFGVAVKGNFVFWVDRNLKKVFKGHKIEKDREPNILKNNLENLRDIAIFDKAVQPKVKNPCSENNGGCEQLCFSFPNNTQPKCQCARGQLAADKKSCEAPSEFLVVAAETEIISLSLDPKIKSAPIRPIKNLLGVVGVDFDYESDFIYFSQVISKTISRKKKGKKEIEDIVTMGNSTNILSMLRESTTAEGVVLDWIAKKIYWADVYNNQIYSMNINLTSKVVLASVNSPRALAIHPCRGYLFWTDWGHDPRIERTTMAGNRRTTIVGSDLGWPNGLSIDYDEDMIYWADALKDRIERVNLNGQYREVIVQSTVHPYSMTVFGHYVYWTDWTLHGVYRAEKHTGAGMTVMKEGILNRPMGITVYSGRRQKCDVNPCEVYNGGCSHSCHPAPDGKVECTCDTDKDLVLGNGGKVCVPRNNTCNPGRFVCGDGQCLDYRWVCDTEKDCTDGADENVFMCATHVCDPTFFRCDNGRCIPAHYRCDHDNDCLDQSDELNCEYPTCGPDMFTCGNSRCINTTLVCNGEDNCRDGNETDELDCPELKCKPGKHKCPNTNICLARRYLCDGDNDCGDNADENPLFCQSIACNEGDFHCPQTHKCIPSDWHCDGDNDCGQGEDEPADCGTKKRTCYSSQFTCGNGKCVSHRFVCDGDDDCGDNSDEAADLNCNERSCPSDTFTCKSNKRQGRYSCIDKRLVCDGVKNCIGGEDEMDNCPALTCSPGFFRCDNGNCISQRFYCDHDNDCGDHSDEPKSCKYPPCGEGKFECDNKRCIPLRFKCDGDNDCRDNSDEKDEDCLKPEPACIGGKFRCKNGDCIDFELVCNKKFDCGDQSDEKKCNVNECASDLTNQCDHKCVDTLTSFKCECNPGYKLSTDWRTCKDIKPWLIFTNKFYIRELSTDGMNYRRVAQGFDNVVAFDFDYYEDRMYFTDVRAKKMYRMYLNGTQKEVIVRHGMMGAEGMALDWIGKKVYWLDSRKSSMYVTELNGTSRLTLLKGGFMKSPRAMVVDPSRGYAYWTDWAITPYIGRIGMDGSNATKVITEKLGWPNALTLDIETNRLWWGDAHLDYIEYANVDGTNRHIVMQGTVPHPFAITVFEDFMYWTDWNHLSVEKANKFTGANHTVMQNLTHRPMDIHMYHPLKQPKGKNPCGTNNGGCSHLCLISPGGQNFTCACPNDFLLSQDGTTCVANCTKKQFRCGITDDRCIPLMWKCDGEKDCKDGSDEPDDCPKNYCAPGQFQCKNKNCTYAFRLCDLHDDCGDNSDEENCDAHMCEHWQHKCDNNKCIPRGWVCDGDDDCGDNSEENSLLCGNRSCESHQFSCDNGKCIPSSWKCDYDNDCGDGSDEKEEWQCETRECVAGWWKCKTNYRCIPNWQRCDGQNDCRDNSDENEDDCPTCHPTGDWQCANKRCIPKRWLCDFDDDCDDNSDEDAKFCSEQKLYRGCSESEFRCGNQKCIQEKWRCDHDNDCGDNSDEDPNYCKEYHKCEKDQFQCASGHCINNKTVCDGKRNCLDMSDEQSCKPRYPGGRYCPISQFQCNNKICVSKSWICDGRNDCGDGSDEDDVLCLEIPCPESTRFRCKNNKCIHRWRLCDKVDNCGDGSDENNHEICAPKVKVCSPDQYRCSNGGCIDGSKVCDALADCDDMSDEEGCHKASGTVNCTIDNGGCHQTCTDLDKGGYYCSCKEGYQMSREDKKTCIDIDECAVWGNKCPQMCRNVKGSFKCLCADGFLDTKERGTNCKAKGGVLGVYFTTGHQVRQIIPERKEYSGVISNGEYFGGIDLDIERRLIYWTDTSQRKIMRAGIPQSLKISYVPKPQDLNLNVYQPEAVAVDWVAKNMYWTDSQQGTISVALDDGRYTKTLIKSNLKYPLDIAVNPKTGWMYWTDASSTDPKIERSWMNGENREVLVTERLGHPTGLAIDDYMNNRLYWCDWKENMIESIAEDGTDRVIVVAKGINTPISLDVFESTLYWASQTSGTLMTMDKFGRGINVTLQAGLLLPTSVRVFHPKRHDLNVKNRCPTIGRKCSHLCLLVPDSFKCACPDKSRFQDAYTCDAAWEESLPEPSLCGCSNGGTCVRQPNNTEICKCPKGYLGRYCELLEPQRLVTEVSSSTLTSIVIPVVVVAVLLVAVILFLIILKRKGKLLLKAEDLKGGVGTVSYREGQNVQIAPSFLYDTTNPEFSPSDVLGQSTNFSNPMFFESDEGINTSLRTPDTVPNEQTGSDSNIVPQKMSSENDNKGSSNQAESPKSPSGGDITHAEDSMA</sequence>
<dbReference type="InterPro" id="IPR023415">
    <property type="entry name" value="LDLR_class-A_CS"/>
</dbReference>